<feature type="signal peptide" evidence="5">
    <location>
        <begin position="1"/>
        <end position="20"/>
    </location>
</feature>
<dbReference type="AlphaFoldDB" id="A0A3E1NYD5"/>
<dbReference type="CDD" id="cd07185">
    <property type="entry name" value="OmpA_C-like"/>
    <property type="match status" value="1"/>
</dbReference>
<dbReference type="PROSITE" id="PS51123">
    <property type="entry name" value="OMPA_2"/>
    <property type="match status" value="1"/>
</dbReference>
<evidence type="ECO:0000256" key="4">
    <source>
        <dbReference type="PROSITE-ProRule" id="PRU00473"/>
    </source>
</evidence>
<dbReference type="PRINTS" id="PR01023">
    <property type="entry name" value="NAFLGMOTY"/>
</dbReference>
<keyword evidence="5" id="KW-0732">Signal</keyword>
<dbReference type="Gene3D" id="3.30.1330.60">
    <property type="entry name" value="OmpA-like domain"/>
    <property type="match status" value="1"/>
</dbReference>
<dbReference type="PANTHER" id="PTHR30329">
    <property type="entry name" value="STATOR ELEMENT OF FLAGELLAR MOTOR COMPLEX"/>
    <property type="match status" value="1"/>
</dbReference>
<keyword evidence="3" id="KW-0998">Cell outer membrane</keyword>
<dbReference type="OrthoDB" id="1430919at2"/>
<evidence type="ECO:0000256" key="3">
    <source>
        <dbReference type="ARBA" id="ARBA00023237"/>
    </source>
</evidence>
<name>A0A3E1NYD5_9BACT</name>
<dbReference type="PRINTS" id="PR01021">
    <property type="entry name" value="OMPADOMAIN"/>
</dbReference>
<dbReference type="EMBL" id="QTJV01000008">
    <property type="protein sequence ID" value="RFM32864.1"/>
    <property type="molecule type" value="Genomic_DNA"/>
</dbReference>
<dbReference type="PANTHER" id="PTHR30329:SF21">
    <property type="entry name" value="LIPOPROTEIN YIAD-RELATED"/>
    <property type="match status" value="1"/>
</dbReference>
<dbReference type="SUPFAM" id="SSF103088">
    <property type="entry name" value="OmpA-like"/>
    <property type="match status" value="1"/>
</dbReference>
<evidence type="ECO:0000256" key="5">
    <source>
        <dbReference type="SAM" id="SignalP"/>
    </source>
</evidence>
<comment type="subcellular location">
    <subcellularLocation>
        <location evidence="1">Cell outer membrane</location>
    </subcellularLocation>
</comment>
<protein>
    <submittedName>
        <fullName evidence="7">OmpA family protein</fullName>
    </submittedName>
</protein>
<dbReference type="RefSeq" id="WP_116855301.1">
    <property type="nucleotide sequence ID" value="NZ_QTJV01000008.1"/>
</dbReference>
<feature type="domain" description="OmpA-like" evidence="6">
    <location>
        <begin position="940"/>
        <end position="1057"/>
    </location>
</feature>
<keyword evidence="2 4" id="KW-0472">Membrane</keyword>
<keyword evidence="8" id="KW-1185">Reference proteome</keyword>
<gene>
    <name evidence="7" type="ORF">DXN04_20680</name>
</gene>
<reference evidence="7 8" key="1">
    <citation type="submission" date="2018-08" db="EMBL/GenBank/DDBJ databases">
        <title>Chitinophaga sp. K20C18050901, a novel bacterium isolated from forest soil.</title>
        <authorList>
            <person name="Wang C."/>
        </authorList>
    </citation>
    <scope>NUCLEOTIDE SEQUENCE [LARGE SCALE GENOMIC DNA]</scope>
    <source>
        <strain evidence="7 8">K20C18050901</strain>
    </source>
</reference>
<dbReference type="Pfam" id="PF00691">
    <property type="entry name" value="OmpA"/>
    <property type="match status" value="1"/>
</dbReference>
<evidence type="ECO:0000313" key="7">
    <source>
        <dbReference type="EMBL" id="RFM32864.1"/>
    </source>
</evidence>
<proteinExistence type="predicted"/>
<feature type="chain" id="PRO_5017787650" evidence="5">
    <location>
        <begin position="21"/>
        <end position="1058"/>
    </location>
</feature>
<accession>A0A3E1NYD5</accession>
<dbReference type="InterPro" id="IPR006664">
    <property type="entry name" value="OMP_bac"/>
</dbReference>
<sequence length="1058" mass="110872">MKAILLILLPLLLCVSSVNAQIPNTGITGLQGMNYQAVLRKTSTQGVAANQSVLIKFSISAQSGGTPVYEEVQSTVSSQQGIISAVIGKGTVVTGSWSAIPWSSGYVWLQAYADMTQTGAYEVIGNPVQMFAVPYAMYAANGGGSGSGGTGTGTGTGISWKGTLTTAPVTAITGDAYYNSTDKKSYIYDSLGVWQIMTQDGYGISWLGEFTTDPATPVQNQAYYNSADRKSYIFDGTAWQIMSQDGSGMTWLGQFTTDPVGPSVNQAYYNMTDRKSYIYDGTAWQIMAQDGNTLVWLGTLTTAPATPAVNDAYYNSTDKKSYIYDGTAWQVMAQDGNMLKWLGTLTTAPATPAVNDAYYNSTDKKSYIYDGTAWQVLTEDGLQGVGISWLGSFATAPATPTLNQAYYNTTDRAAYIYDGTAWQILAEGGTGWTLKTLDYETSGLLGLATTASPDTLKATKKVWLTTGNTGTNSNSEFIGTLDTAAFAIKTNGNGTQQERMHFTKTARIFVNGSADTASSQGQAVFTVFGGGAPLALNPSEPSTDHAINGYNSNSTAAIYGRNYSNGYGIQGVSSAGAGVYGWSNTKSSLPIKGENYSSSGGYGIFGSSRSPYLYNGASYGAGVIGWSQSTSGIGLMGIGNNLDYTNGSLLQGPTNGAGVLGNGLNYGVVGIGGVSNTTLGVGVAGGGNNMPVVAPASGGAGVSGVGYIGVTGYGKSTGNSGGDAGRWGAYFESRYNSTPIGYIYIAGQSTAGTFVGFATTGTKSTIVKDETGTGRMLYCPEAPEVLFQDYGTGELTDGKAHIDLDKLLTQHIRVDAKHPLKVFIQLEGDCNGVFVTNKSASGFDVKELQNGKSNVAFTWQIVASRADEVSATGSQLNYSDQRFAVAPGALPTIEDVRPGVDSAIAAEDAAAAAAAAKADAREAAEAKVAAGKKVALKTAEATIVNKAFSNLQFASAKAEIAKSSLSSMDKLATLLKTHPEWHVTLSGHTDNEGTPAFNQTLSEKRSEAVKTYLTSKGVIADHITTIGYGQTKPLSTENTQVAKEKNRRVEIAIYSERP</sequence>
<dbReference type="InterPro" id="IPR050330">
    <property type="entry name" value="Bact_OuterMem_StrucFunc"/>
</dbReference>
<evidence type="ECO:0000259" key="6">
    <source>
        <dbReference type="PROSITE" id="PS51123"/>
    </source>
</evidence>
<organism evidence="7 8">
    <name type="scientific">Chitinophaga silvisoli</name>
    <dbReference type="NCBI Taxonomy" id="2291814"/>
    <lineage>
        <taxon>Bacteria</taxon>
        <taxon>Pseudomonadati</taxon>
        <taxon>Bacteroidota</taxon>
        <taxon>Chitinophagia</taxon>
        <taxon>Chitinophagales</taxon>
        <taxon>Chitinophagaceae</taxon>
        <taxon>Chitinophaga</taxon>
    </lineage>
</organism>
<comment type="caution">
    <text evidence="7">The sequence shown here is derived from an EMBL/GenBank/DDBJ whole genome shotgun (WGS) entry which is preliminary data.</text>
</comment>
<dbReference type="InterPro" id="IPR036737">
    <property type="entry name" value="OmpA-like_sf"/>
</dbReference>
<dbReference type="InterPro" id="IPR006665">
    <property type="entry name" value="OmpA-like"/>
</dbReference>
<evidence type="ECO:0000256" key="1">
    <source>
        <dbReference type="ARBA" id="ARBA00004442"/>
    </source>
</evidence>
<dbReference type="GO" id="GO:0009279">
    <property type="term" value="C:cell outer membrane"/>
    <property type="evidence" value="ECO:0007669"/>
    <property type="project" value="UniProtKB-SubCell"/>
</dbReference>
<evidence type="ECO:0000256" key="2">
    <source>
        <dbReference type="ARBA" id="ARBA00023136"/>
    </source>
</evidence>
<dbReference type="Proteomes" id="UP000261174">
    <property type="component" value="Unassembled WGS sequence"/>
</dbReference>
<evidence type="ECO:0000313" key="8">
    <source>
        <dbReference type="Proteomes" id="UP000261174"/>
    </source>
</evidence>